<comment type="subcellular location">
    <subcellularLocation>
        <location evidence="2">Cytoplasm</location>
    </subcellularLocation>
    <subcellularLocation>
        <location evidence="1">Nucleus</location>
    </subcellularLocation>
</comment>
<dbReference type="AlphaFoldDB" id="A0ABD2NVA1"/>
<organism evidence="10 11">
    <name type="scientific">Cryptolaemus montrouzieri</name>
    <dbReference type="NCBI Taxonomy" id="559131"/>
    <lineage>
        <taxon>Eukaryota</taxon>
        <taxon>Metazoa</taxon>
        <taxon>Ecdysozoa</taxon>
        <taxon>Arthropoda</taxon>
        <taxon>Hexapoda</taxon>
        <taxon>Insecta</taxon>
        <taxon>Pterygota</taxon>
        <taxon>Neoptera</taxon>
        <taxon>Endopterygota</taxon>
        <taxon>Coleoptera</taxon>
        <taxon>Polyphaga</taxon>
        <taxon>Cucujiformia</taxon>
        <taxon>Coccinelloidea</taxon>
        <taxon>Coccinellidae</taxon>
        <taxon>Scymninae</taxon>
        <taxon>Scymnini</taxon>
        <taxon>Cryptolaemus</taxon>
    </lineage>
</organism>
<feature type="domain" description="Maelstrom" evidence="9">
    <location>
        <begin position="10"/>
        <end position="220"/>
    </location>
</feature>
<evidence type="ECO:0000256" key="2">
    <source>
        <dbReference type="ARBA" id="ARBA00004496"/>
    </source>
</evidence>
<name>A0ABD2NVA1_9CUCU</name>
<evidence type="ECO:0000256" key="4">
    <source>
        <dbReference type="ARBA" id="ARBA00022490"/>
    </source>
</evidence>
<evidence type="ECO:0000313" key="10">
    <source>
        <dbReference type="EMBL" id="KAL3282473.1"/>
    </source>
</evidence>
<dbReference type="PANTHER" id="PTHR21358">
    <property type="entry name" value="PROTEIN MAELSTROM HOMOLOG"/>
    <property type="match status" value="1"/>
</dbReference>
<evidence type="ECO:0000256" key="3">
    <source>
        <dbReference type="ARBA" id="ARBA00007057"/>
    </source>
</evidence>
<evidence type="ECO:0000256" key="5">
    <source>
        <dbReference type="ARBA" id="ARBA00022782"/>
    </source>
</evidence>
<dbReference type="GO" id="GO:0003677">
    <property type="term" value="F:DNA binding"/>
    <property type="evidence" value="ECO:0007669"/>
    <property type="project" value="UniProtKB-KW"/>
</dbReference>
<comment type="caution">
    <text evidence="10">The sequence shown here is derived from an EMBL/GenBank/DDBJ whole genome shotgun (WGS) entry which is preliminary data.</text>
</comment>
<dbReference type="GO" id="GO:0005634">
    <property type="term" value="C:nucleus"/>
    <property type="evidence" value="ECO:0007669"/>
    <property type="project" value="UniProtKB-SubCell"/>
</dbReference>
<keyword evidence="6" id="KW-0238">DNA-binding</keyword>
<evidence type="ECO:0000259" key="9">
    <source>
        <dbReference type="Pfam" id="PF13017"/>
    </source>
</evidence>
<evidence type="ECO:0000256" key="7">
    <source>
        <dbReference type="ARBA" id="ARBA00023158"/>
    </source>
</evidence>
<dbReference type="Pfam" id="PF13017">
    <property type="entry name" value="Maelstrom"/>
    <property type="match status" value="1"/>
</dbReference>
<comment type="similarity">
    <text evidence="3">Belongs to the maelstrom family.</text>
</comment>
<keyword evidence="8" id="KW-0539">Nucleus</keyword>
<dbReference type="PANTHER" id="PTHR21358:SF4">
    <property type="entry name" value="PROTEIN MAELSTROM HOMOLOG"/>
    <property type="match status" value="1"/>
</dbReference>
<dbReference type="GO" id="GO:0005737">
    <property type="term" value="C:cytoplasm"/>
    <property type="evidence" value="ECO:0007669"/>
    <property type="project" value="UniProtKB-SubCell"/>
</dbReference>
<dbReference type="Proteomes" id="UP001516400">
    <property type="component" value="Unassembled WGS sequence"/>
</dbReference>
<keyword evidence="7" id="KW-0943">RNA-mediated gene silencing</keyword>
<dbReference type="InterPro" id="IPR039259">
    <property type="entry name" value="Protein_maelstrom"/>
</dbReference>
<proteinExistence type="inferred from homology"/>
<sequence length="389" mass="43187">MNSFCQHSQSKVYSPCEVAIAGFSLKQGVLNDNIYHAMIKPGPLPLGYAGIANQHSNETHQIELPRIGDEVEDNQEEIFEEIFEFLSSRRRVGSEKLPVLYAAENNLSMVTSVFETWCERFQRNKELFQIYNLQCMFRILRNTVAGSDCWQSDTMSYQEIEKDVYNYTEEIACEFHQMADVLVFCSRSIVVRYAYIICDNCCRDANIDLIPGCHVPSNAKVSGYQNFNYKSRKTSKRSSTRYTSDTSVREDTSDVETVISIGRSTVWDEASSSSSICFPELSKGAVSRNNSQSVAAYSECVSPKDVMSNASGSGSYAGATSLKTGNSGFSKRPAALPFNVTEGLGGMTLSQESMDNHFPAIGSGRGRNFSNFVRGKGRGHPFMKSASKS</sequence>
<dbReference type="GO" id="GO:0030154">
    <property type="term" value="P:cell differentiation"/>
    <property type="evidence" value="ECO:0007669"/>
    <property type="project" value="UniProtKB-KW"/>
</dbReference>
<dbReference type="EMBL" id="JABFTP020000144">
    <property type="protein sequence ID" value="KAL3282473.1"/>
    <property type="molecule type" value="Genomic_DNA"/>
</dbReference>
<evidence type="ECO:0000256" key="6">
    <source>
        <dbReference type="ARBA" id="ARBA00023125"/>
    </source>
</evidence>
<keyword evidence="11" id="KW-1185">Reference proteome</keyword>
<dbReference type="InterPro" id="IPR024970">
    <property type="entry name" value="Maelstrom"/>
</dbReference>
<keyword evidence="5" id="KW-0221">Differentiation</keyword>
<reference evidence="10 11" key="1">
    <citation type="journal article" date="2021" name="BMC Biol.">
        <title>Horizontally acquired antibacterial genes associated with adaptive radiation of ladybird beetles.</title>
        <authorList>
            <person name="Li H.S."/>
            <person name="Tang X.F."/>
            <person name="Huang Y.H."/>
            <person name="Xu Z.Y."/>
            <person name="Chen M.L."/>
            <person name="Du X.Y."/>
            <person name="Qiu B.Y."/>
            <person name="Chen P.T."/>
            <person name="Zhang W."/>
            <person name="Slipinski A."/>
            <person name="Escalona H.E."/>
            <person name="Waterhouse R.M."/>
            <person name="Zwick A."/>
            <person name="Pang H."/>
        </authorList>
    </citation>
    <scope>NUCLEOTIDE SEQUENCE [LARGE SCALE GENOMIC DNA]</scope>
    <source>
        <strain evidence="10">SYSU2018</strain>
    </source>
</reference>
<accession>A0ABD2NVA1</accession>
<gene>
    <name evidence="10" type="ORF">HHI36_005656</name>
</gene>
<evidence type="ECO:0000313" key="11">
    <source>
        <dbReference type="Proteomes" id="UP001516400"/>
    </source>
</evidence>
<keyword evidence="4" id="KW-0963">Cytoplasm</keyword>
<protein>
    <recommendedName>
        <fullName evidence="9">Maelstrom domain-containing protein</fullName>
    </recommendedName>
</protein>
<evidence type="ECO:0000256" key="8">
    <source>
        <dbReference type="ARBA" id="ARBA00023242"/>
    </source>
</evidence>
<dbReference type="GO" id="GO:0031047">
    <property type="term" value="P:regulatory ncRNA-mediated gene silencing"/>
    <property type="evidence" value="ECO:0007669"/>
    <property type="project" value="UniProtKB-KW"/>
</dbReference>
<evidence type="ECO:0000256" key="1">
    <source>
        <dbReference type="ARBA" id="ARBA00004123"/>
    </source>
</evidence>